<proteinExistence type="inferred from homology"/>
<accession>A0A1J0W0N4</accession>
<dbReference type="SUPFAM" id="SSF48452">
    <property type="entry name" value="TPR-like"/>
    <property type="match status" value="1"/>
</dbReference>
<dbReference type="RefSeq" id="WP_071930999.1">
    <property type="nucleotide sequence ID" value="NZ_JAUMIP010000005.1"/>
</dbReference>
<evidence type="ECO:0000259" key="6">
    <source>
        <dbReference type="PROSITE" id="PS51755"/>
    </source>
</evidence>
<keyword evidence="8" id="KW-1185">Reference proteome</keyword>
<dbReference type="KEGG" id="nsl:BOX37_32250"/>
<evidence type="ECO:0000256" key="1">
    <source>
        <dbReference type="ARBA" id="ARBA00005820"/>
    </source>
</evidence>
<dbReference type="InterPro" id="IPR001867">
    <property type="entry name" value="OmpR/PhoB-type_DNA-bd"/>
</dbReference>
<dbReference type="InterPro" id="IPR036388">
    <property type="entry name" value="WH-like_DNA-bd_sf"/>
</dbReference>
<dbReference type="GO" id="GO:0000160">
    <property type="term" value="P:phosphorelay signal transduction system"/>
    <property type="evidence" value="ECO:0007669"/>
    <property type="project" value="InterPro"/>
</dbReference>
<dbReference type="InterPro" id="IPR011990">
    <property type="entry name" value="TPR-like_helical_dom_sf"/>
</dbReference>
<dbReference type="Pfam" id="PF03704">
    <property type="entry name" value="BTAD"/>
    <property type="match status" value="1"/>
</dbReference>
<organism evidence="7 8">
    <name type="scientific">Nocardia mangyaensis</name>
    <dbReference type="NCBI Taxonomy" id="2213200"/>
    <lineage>
        <taxon>Bacteria</taxon>
        <taxon>Bacillati</taxon>
        <taxon>Actinomycetota</taxon>
        <taxon>Actinomycetes</taxon>
        <taxon>Mycobacteriales</taxon>
        <taxon>Nocardiaceae</taxon>
        <taxon>Nocardia</taxon>
    </lineage>
</organism>
<comment type="similarity">
    <text evidence="1">Belongs to the AfsR/DnrI/RedD regulatory family.</text>
</comment>
<evidence type="ECO:0000313" key="7">
    <source>
        <dbReference type="EMBL" id="APE37834.1"/>
    </source>
</evidence>
<dbReference type="Pfam" id="PF00486">
    <property type="entry name" value="Trans_reg_C"/>
    <property type="match status" value="1"/>
</dbReference>
<dbReference type="InterPro" id="IPR016032">
    <property type="entry name" value="Sig_transdc_resp-reg_C-effctor"/>
</dbReference>
<dbReference type="Gene3D" id="1.25.40.10">
    <property type="entry name" value="Tetratricopeptide repeat domain"/>
    <property type="match status" value="1"/>
</dbReference>
<evidence type="ECO:0000256" key="4">
    <source>
        <dbReference type="ARBA" id="ARBA00023163"/>
    </source>
</evidence>
<sequence length="259" mass="28893">MTVVGSNGAALHSAGKNHRAILGYLLIHSSSVVAMSKLLDKIWSGAPPRTARKMVHNAISEIRRSFGSDNNEPDFIITQSPGYRLCVDPESVDLYAFRRLVREANELVVSGDLPSASARFRAGLDLWDGDALSDLVEAGFRWPELGAIENERLAAYEAFFAAELRRGRHHQVATELDGVLAKWPSRERLGSQYMLALYRSGRQVEALEFYRGVRRRLNEQLGIAPGIKLERLHELILQHDPRLDIDPAVSMPVNGLPLF</sequence>
<dbReference type="EMBL" id="CP018082">
    <property type="protein sequence ID" value="APE37834.1"/>
    <property type="molecule type" value="Genomic_DNA"/>
</dbReference>
<dbReference type="CDD" id="cd15831">
    <property type="entry name" value="BTAD"/>
    <property type="match status" value="1"/>
</dbReference>
<gene>
    <name evidence="7" type="ORF">BOX37_32250</name>
</gene>
<feature type="DNA-binding region" description="OmpR/PhoB-type" evidence="5">
    <location>
        <begin position="1"/>
        <end position="87"/>
    </location>
</feature>
<dbReference type="GO" id="GO:0003677">
    <property type="term" value="F:DNA binding"/>
    <property type="evidence" value="ECO:0007669"/>
    <property type="project" value="UniProtKB-UniRule"/>
</dbReference>
<protein>
    <recommendedName>
        <fullName evidence="6">OmpR/PhoB-type domain-containing protein</fullName>
    </recommendedName>
</protein>
<evidence type="ECO:0000256" key="3">
    <source>
        <dbReference type="ARBA" id="ARBA00023125"/>
    </source>
</evidence>
<dbReference type="Gene3D" id="1.10.10.10">
    <property type="entry name" value="Winged helix-like DNA-binding domain superfamily/Winged helix DNA-binding domain"/>
    <property type="match status" value="1"/>
</dbReference>
<dbReference type="PANTHER" id="PTHR35807:SF1">
    <property type="entry name" value="TRANSCRIPTIONAL REGULATOR REDD"/>
    <property type="match status" value="1"/>
</dbReference>
<evidence type="ECO:0000256" key="5">
    <source>
        <dbReference type="PROSITE-ProRule" id="PRU01091"/>
    </source>
</evidence>
<evidence type="ECO:0000256" key="2">
    <source>
        <dbReference type="ARBA" id="ARBA00023015"/>
    </source>
</evidence>
<dbReference type="PROSITE" id="PS51755">
    <property type="entry name" value="OMPR_PHOB"/>
    <property type="match status" value="1"/>
</dbReference>
<evidence type="ECO:0000313" key="8">
    <source>
        <dbReference type="Proteomes" id="UP000183810"/>
    </source>
</evidence>
<dbReference type="GO" id="GO:0006355">
    <property type="term" value="P:regulation of DNA-templated transcription"/>
    <property type="evidence" value="ECO:0007669"/>
    <property type="project" value="InterPro"/>
</dbReference>
<name>A0A1J0W0N4_9NOCA</name>
<feature type="domain" description="OmpR/PhoB-type" evidence="6">
    <location>
        <begin position="1"/>
        <end position="87"/>
    </location>
</feature>
<dbReference type="SMART" id="SM01043">
    <property type="entry name" value="BTAD"/>
    <property type="match status" value="1"/>
</dbReference>
<keyword evidence="2" id="KW-0805">Transcription regulation</keyword>
<dbReference type="SUPFAM" id="SSF46894">
    <property type="entry name" value="C-terminal effector domain of the bipartite response regulators"/>
    <property type="match status" value="1"/>
</dbReference>
<keyword evidence="4" id="KW-0804">Transcription</keyword>
<dbReference type="AlphaFoldDB" id="A0A1J0W0N4"/>
<dbReference type="InterPro" id="IPR005158">
    <property type="entry name" value="BTAD"/>
</dbReference>
<dbReference type="PANTHER" id="PTHR35807">
    <property type="entry name" value="TRANSCRIPTIONAL REGULATOR REDD-RELATED"/>
    <property type="match status" value="1"/>
</dbReference>
<keyword evidence="3 5" id="KW-0238">DNA-binding</keyword>
<reference evidence="7" key="1">
    <citation type="submission" date="2016-11" db="EMBL/GenBank/DDBJ databases">
        <authorList>
            <person name="Jaros S."/>
            <person name="Januszkiewicz K."/>
            <person name="Wedrychowicz H."/>
        </authorList>
    </citation>
    <scope>NUCLEOTIDE SEQUENCE [LARGE SCALE GENOMIC DNA]</scope>
    <source>
        <strain evidence="7">Y48</strain>
    </source>
</reference>
<dbReference type="InterPro" id="IPR051677">
    <property type="entry name" value="AfsR-DnrI-RedD_regulator"/>
</dbReference>
<dbReference type="SMART" id="SM00862">
    <property type="entry name" value="Trans_reg_C"/>
    <property type="match status" value="1"/>
</dbReference>
<dbReference type="Proteomes" id="UP000183810">
    <property type="component" value="Chromosome"/>
</dbReference>